<evidence type="ECO:0000256" key="2">
    <source>
        <dbReference type="SAM" id="Phobius"/>
    </source>
</evidence>
<feature type="transmembrane region" description="Helical" evidence="2">
    <location>
        <begin position="27"/>
        <end position="47"/>
    </location>
</feature>
<evidence type="ECO:0000256" key="1">
    <source>
        <dbReference type="SAM" id="MobiDB-lite"/>
    </source>
</evidence>
<feature type="transmembrane region" description="Helical" evidence="2">
    <location>
        <begin position="85"/>
        <end position="102"/>
    </location>
</feature>
<feature type="transmembrane region" description="Helical" evidence="2">
    <location>
        <begin position="279"/>
        <end position="301"/>
    </location>
</feature>
<dbReference type="AlphaFoldDB" id="A0AAW7KCL7"/>
<keyword evidence="2" id="KW-0472">Membrane</keyword>
<evidence type="ECO:0000313" key="4">
    <source>
        <dbReference type="Proteomes" id="UP001173174"/>
    </source>
</evidence>
<feature type="transmembrane region" description="Helical" evidence="2">
    <location>
        <begin position="354"/>
        <end position="377"/>
    </location>
</feature>
<accession>A0AAW7KCL7</accession>
<protein>
    <recommendedName>
        <fullName evidence="5">ATP synthase F0, A subunit</fullName>
    </recommendedName>
</protein>
<feature type="transmembrane region" description="Helical" evidence="2">
    <location>
        <begin position="313"/>
        <end position="334"/>
    </location>
</feature>
<dbReference type="RefSeq" id="WP_173963930.1">
    <property type="nucleotide sequence ID" value="NZ_CP144330.1"/>
</dbReference>
<feature type="transmembrane region" description="Helical" evidence="2">
    <location>
        <begin position="108"/>
        <end position="127"/>
    </location>
</feature>
<reference evidence="3" key="1">
    <citation type="journal article" date="2023" name="Pathogens">
        <title>Prevalence of Enterococcus spp. and the Whole-Genome Characteristics of Enterococcus faecium and Enterococcus faecalis Strains Isolated from Free-Living Birds in Poland.</title>
        <authorList>
            <person name="Kwit R."/>
            <person name="Zajac M."/>
            <person name="Smialowska-Weglinska A."/>
            <person name="Skarzynska M."/>
            <person name="Bomba A."/>
            <person name="Lalak A."/>
            <person name="Skrzypiec E."/>
            <person name="Wojdat D."/>
            <person name="Koza W."/>
            <person name="Mikos-Wojewoda E."/>
            <person name="Pasim P."/>
            <person name="Skora M."/>
            <person name="Polak M."/>
            <person name="Wiacek J."/>
            <person name="Wasyl D."/>
        </authorList>
    </citation>
    <scope>NUCLEOTIDE SEQUENCE</scope>
    <source>
        <strain evidence="3">691B_2</strain>
    </source>
</reference>
<evidence type="ECO:0000313" key="3">
    <source>
        <dbReference type="EMBL" id="MDN3193309.1"/>
    </source>
</evidence>
<comment type="caution">
    <text evidence="3">The sequence shown here is derived from an EMBL/GenBank/DDBJ whole genome shotgun (WGS) entry which is preliminary data.</text>
</comment>
<dbReference type="EMBL" id="JAREWH010000015">
    <property type="protein sequence ID" value="MDN3193309.1"/>
    <property type="molecule type" value="Genomic_DNA"/>
</dbReference>
<feature type="region of interest" description="Disordered" evidence="1">
    <location>
        <begin position="502"/>
        <end position="522"/>
    </location>
</feature>
<organism evidence="3 4">
    <name type="scientific">Enterococcus faecalis</name>
    <name type="common">Streptococcus faecalis</name>
    <dbReference type="NCBI Taxonomy" id="1351"/>
    <lineage>
        <taxon>Bacteria</taxon>
        <taxon>Bacillati</taxon>
        <taxon>Bacillota</taxon>
        <taxon>Bacilli</taxon>
        <taxon>Lactobacillales</taxon>
        <taxon>Enterococcaceae</taxon>
        <taxon>Enterococcus</taxon>
    </lineage>
</organism>
<sequence length="683" mass="76610">MQYLIDSYSAYTVDGGLLDKGWQVVNWFFVDIPFFILRTFASFFLFCENVLNQSSFFEGKQETVLNMSKDVLNDFGGKGFRGSSLFALAILVSAYYLLYHFFSSRRNFSKVFLHYLAVVVLFGFWFGSVSTSTGTTSGSTFLIQSTNAIAKGVQSTFTTSANLGTEGSKDGEVYQSPIFDATVKQTFNFVNSGSLDGKMENGKKLDESKLLEKPKLSKKEKAKFEDERSTYIKNNEKDNPYFAQDGAKTMEKAFGVGVGVVNLAVLAVPVTYINIMLNVIQIIVDLLILVFPIIALVSFFPRCQMMMFKFFKSLIGILFLPVVFGIFLSVLFWVNKLIDQAFLGLMDKVSSSLLMVMSGGVFLLGTLIVTALVKIILYRKIWKSRYKILSFFSDGQVQQPSFESKMNEKTKETVERTGEIGVGAVKAGIGASTGNLALAADGASHLMPKHDKALNLAKDHFIDDNGQFAGVKTGLNSLLNRSTQEEQQPFKDDMLPEEEIAEVEEPTNVDNEELEEIEDKALTDEVDNFEDSTDDEMDNSLEEFDVPVLDENVSDFDTDTSLADENNIELEPIIENELDSLDSSVESSENDREEPIQELDEQEIADNLNVRVDNFDELAFAREERAFFDGGEDSELITNNNDSLNNVYSFYQTEENFNNLEQTEEQFFGSVNTEEYNFDVVEG</sequence>
<dbReference type="Proteomes" id="UP001173174">
    <property type="component" value="Unassembled WGS sequence"/>
</dbReference>
<name>A0AAW7KCL7_ENTFL</name>
<feature type="transmembrane region" description="Helical" evidence="2">
    <location>
        <begin position="253"/>
        <end position="273"/>
    </location>
</feature>
<evidence type="ECO:0008006" key="5">
    <source>
        <dbReference type="Google" id="ProtNLM"/>
    </source>
</evidence>
<reference evidence="3" key="2">
    <citation type="submission" date="2023-03" db="EMBL/GenBank/DDBJ databases">
        <authorList>
            <person name="Zajac M."/>
            <person name="Kwit R."/>
            <person name="Wasyl D."/>
        </authorList>
    </citation>
    <scope>NUCLEOTIDE SEQUENCE</scope>
    <source>
        <strain evidence="3">691B_2</strain>
    </source>
</reference>
<proteinExistence type="predicted"/>
<gene>
    <name evidence="3" type="ORF">P0E79_12505</name>
</gene>
<keyword evidence="2" id="KW-1133">Transmembrane helix</keyword>
<keyword evidence="2" id="KW-0812">Transmembrane</keyword>